<evidence type="ECO:0000256" key="6">
    <source>
        <dbReference type="ARBA" id="ARBA00023134"/>
    </source>
</evidence>
<dbReference type="HOGENOM" id="CLU_011106_0_2_1"/>
<dbReference type="EMBL" id="GL732523">
    <property type="protein sequence ID" value="EFX89999.1"/>
    <property type="molecule type" value="Genomic_DNA"/>
</dbReference>
<name>E9FS99_DAPPU</name>
<dbReference type="OMA" id="GVLWPKF"/>
<evidence type="ECO:0000256" key="8">
    <source>
        <dbReference type="ARBA" id="ARBA00045284"/>
    </source>
</evidence>
<evidence type="ECO:0000259" key="9">
    <source>
        <dbReference type="Pfam" id="PF01926"/>
    </source>
</evidence>
<keyword evidence="3" id="KW-0999">Mitochondrion inner membrane</keyword>
<comment type="function">
    <text evidence="8">Plays a role in the regulation of the mitochondrial ribosome assembly and of translational activity. Displays mitochondrial GTPase activity.</text>
</comment>
<dbReference type="InterPro" id="IPR027417">
    <property type="entry name" value="P-loop_NTPase"/>
</dbReference>
<dbReference type="FunFam" id="1.10.1580.10:FF:000004">
    <property type="entry name" value="Mitochondrial GTPase 1"/>
    <property type="match status" value="1"/>
</dbReference>
<gene>
    <name evidence="10" type="ORF">DAPPUDRAFT_186925</name>
</gene>
<evidence type="ECO:0000256" key="5">
    <source>
        <dbReference type="ARBA" id="ARBA00023128"/>
    </source>
</evidence>
<organism evidence="10 11">
    <name type="scientific">Daphnia pulex</name>
    <name type="common">Water flea</name>
    <dbReference type="NCBI Taxonomy" id="6669"/>
    <lineage>
        <taxon>Eukaryota</taxon>
        <taxon>Metazoa</taxon>
        <taxon>Ecdysozoa</taxon>
        <taxon>Arthropoda</taxon>
        <taxon>Crustacea</taxon>
        <taxon>Branchiopoda</taxon>
        <taxon>Diplostraca</taxon>
        <taxon>Cladocera</taxon>
        <taxon>Anomopoda</taxon>
        <taxon>Daphniidae</taxon>
        <taxon>Daphnia</taxon>
    </lineage>
</organism>
<dbReference type="InterPro" id="IPR006073">
    <property type="entry name" value="GTP-bd"/>
</dbReference>
<dbReference type="KEGG" id="dpx:DAPPUDRAFT_186925"/>
<evidence type="ECO:0000256" key="7">
    <source>
        <dbReference type="ARBA" id="ARBA00023136"/>
    </source>
</evidence>
<dbReference type="InParanoid" id="E9FS99"/>
<dbReference type="eggNOG" id="KOG2485">
    <property type="taxonomic scope" value="Eukaryota"/>
</dbReference>
<dbReference type="GO" id="GO:0005525">
    <property type="term" value="F:GTP binding"/>
    <property type="evidence" value="ECO:0007669"/>
    <property type="project" value="UniProtKB-KW"/>
</dbReference>
<protein>
    <recommendedName>
        <fullName evidence="9">G domain-containing protein</fullName>
    </recommendedName>
</protein>
<comment type="subcellular location">
    <subcellularLocation>
        <location evidence="1">Mitochondrion inner membrane</location>
        <topology evidence="1">Peripheral membrane protein</topology>
        <orientation evidence="1">Matrix side</orientation>
    </subcellularLocation>
</comment>
<dbReference type="PANTHER" id="PTHR45782:SF4">
    <property type="entry name" value="MITOCHONDRIAL RIBOSOME-ASSOCIATED GTPASE 1"/>
    <property type="match status" value="1"/>
</dbReference>
<dbReference type="AlphaFoldDB" id="E9FS99"/>
<dbReference type="Proteomes" id="UP000000305">
    <property type="component" value="Unassembled WGS sequence"/>
</dbReference>
<evidence type="ECO:0000313" key="10">
    <source>
        <dbReference type="EMBL" id="EFX89999.1"/>
    </source>
</evidence>
<dbReference type="STRING" id="6669.E9FS99"/>
<dbReference type="InterPro" id="IPR023179">
    <property type="entry name" value="GTP-bd_ortho_bundle_sf"/>
</dbReference>
<evidence type="ECO:0000256" key="3">
    <source>
        <dbReference type="ARBA" id="ARBA00022792"/>
    </source>
</evidence>
<dbReference type="CDD" id="cd01856">
    <property type="entry name" value="YlqF"/>
    <property type="match status" value="1"/>
</dbReference>
<dbReference type="PhylomeDB" id="E9FS99"/>
<sequence>MFQNTLSIRKNRRKAKFVSFKVNSMKNSVRWQAILPELKKKFRNEFVFPEKKSTQWFPGHMNRGMKQMEAKLKLVDCVLEVHDARIPISGRNPNLTHSFVAAKPYILVLNKCDLIPSEYQSTIMSALKERENIQHIIFTNSKLDTCPGLKEVTKRAAQLITETERYNRSDAVDYNLMVFGVPNVGKSSLINALRGVHMRKKRVLQVAPEAGLTKNVHERIRVCNSPAVYLFDTPGIMNPRIATMDVGMRLASCASFKDHLVGEESVVDYLLFWLNKNEEFGYVDSLGLEAPTDNVTELLFYMCVQRNLRRKIRHVDGTYKEYPDFKSAAQRFLSEFRSTNFGKILLDKDLLDSPVNVS</sequence>
<evidence type="ECO:0000313" key="11">
    <source>
        <dbReference type="Proteomes" id="UP000000305"/>
    </source>
</evidence>
<dbReference type="FunFam" id="3.40.50.300:FF:000876">
    <property type="entry name" value="Mitochondrial GTPase 1"/>
    <property type="match status" value="1"/>
</dbReference>
<feature type="domain" description="G" evidence="9">
    <location>
        <begin position="176"/>
        <end position="248"/>
    </location>
</feature>
<dbReference type="FunCoup" id="E9FS99">
    <property type="interactions" value="1931"/>
</dbReference>
<accession>E9FS99</accession>
<keyword evidence="7" id="KW-0472">Membrane</keyword>
<keyword evidence="2" id="KW-0547">Nucleotide-binding</keyword>
<reference evidence="10 11" key="1">
    <citation type="journal article" date="2011" name="Science">
        <title>The ecoresponsive genome of Daphnia pulex.</title>
        <authorList>
            <person name="Colbourne J.K."/>
            <person name="Pfrender M.E."/>
            <person name="Gilbert D."/>
            <person name="Thomas W.K."/>
            <person name="Tucker A."/>
            <person name="Oakley T.H."/>
            <person name="Tokishita S."/>
            <person name="Aerts A."/>
            <person name="Arnold G.J."/>
            <person name="Basu M.K."/>
            <person name="Bauer D.J."/>
            <person name="Caceres C.E."/>
            <person name="Carmel L."/>
            <person name="Casola C."/>
            <person name="Choi J.H."/>
            <person name="Detter J.C."/>
            <person name="Dong Q."/>
            <person name="Dusheyko S."/>
            <person name="Eads B.D."/>
            <person name="Frohlich T."/>
            <person name="Geiler-Samerotte K.A."/>
            <person name="Gerlach D."/>
            <person name="Hatcher P."/>
            <person name="Jogdeo S."/>
            <person name="Krijgsveld J."/>
            <person name="Kriventseva E.V."/>
            <person name="Kultz D."/>
            <person name="Laforsch C."/>
            <person name="Lindquist E."/>
            <person name="Lopez J."/>
            <person name="Manak J.R."/>
            <person name="Muller J."/>
            <person name="Pangilinan J."/>
            <person name="Patwardhan R.P."/>
            <person name="Pitluck S."/>
            <person name="Pritham E.J."/>
            <person name="Rechtsteiner A."/>
            <person name="Rho M."/>
            <person name="Rogozin I.B."/>
            <person name="Sakarya O."/>
            <person name="Salamov A."/>
            <person name="Schaack S."/>
            <person name="Shapiro H."/>
            <person name="Shiga Y."/>
            <person name="Skalitzky C."/>
            <person name="Smith Z."/>
            <person name="Souvorov A."/>
            <person name="Sung W."/>
            <person name="Tang Z."/>
            <person name="Tsuchiya D."/>
            <person name="Tu H."/>
            <person name="Vos H."/>
            <person name="Wang M."/>
            <person name="Wolf Y.I."/>
            <person name="Yamagata H."/>
            <person name="Yamada T."/>
            <person name="Ye Y."/>
            <person name="Shaw J.R."/>
            <person name="Andrews J."/>
            <person name="Crease T.J."/>
            <person name="Tang H."/>
            <person name="Lucas S.M."/>
            <person name="Robertson H.M."/>
            <person name="Bork P."/>
            <person name="Koonin E.V."/>
            <person name="Zdobnov E.M."/>
            <person name="Grigoriev I.V."/>
            <person name="Lynch M."/>
            <person name="Boore J.L."/>
        </authorList>
    </citation>
    <scope>NUCLEOTIDE SEQUENCE [LARGE SCALE GENOMIC DNA]</scope>
</reference>
<dbReference type="Pfam" id="PF01926">
    <property type="entry name" value="MMR_HSR1"/>
    <property type="match status" value="1"/>
</dbReference>
<proteinExistence type="predicted"/>
<evidence type="ECO:0000256" key="1">
    <source>
        <dbReference type="ARBA" id="ARBA00004443"/>
    </source>
</evidence>
<keyword evidence="6" id="KW-0342">GTP-binding</keyword>
<dbReference type="Gene3D" id="3.40.50.300">
    <property type="entry name" value="P-loop containing nucleotide triphosphate hydrolases"/>
    <property type="match status" value="1"/>
</dbReference>
<keyword evidence="11" id="KW-1185">Reference proteome</keyword>
<keyword evidence="5" id="KW-0496">Mitochondrion</keyword>
<dbReference type="GO" id="GO:0003924">
    <property type="term" value="F:GTPase activity"/>
    <property type="evidence" value="ECO:0000318"/>
    <property type="project" value="GO_Central"/>
</dbReference>
<dbReference type="GO" id="GO:0005739">
    <property type="term" value="C:mitochondrion"/>
    <property type="evidence" value="ECO:0000318"/>
    <property type="project" value="GO_Central"/>
</dbReference>
<dbReference type="OrthoDB" id="269151at2759"/>
<dbReference type="PANTHER" id="PTHR45782">
    <property type="entry name" value="MITOCHONDRIAL RIBOSOME-ASSOCIATED GTPASE 1"/>
    <property type="match status" value="1"/>
</dbReference>
<dbReference type="SUPFAM" id="SSF52540">
    <property type="entry name" value="P-loop containing nucleoside triphosphate hydrolases"/>
    <property type="match status" value="1"/>
</dbReference>
<keyword evidence="4" id="KW-0809">Transit peptide</keyword>
<evidence type="ECO:0000256" key="4">
    <source>
        <dbReference type="ARBA" id="ARBA00022946"/>
    </source>
</evidence>
<evidence type="ECO:0000256" key="2">
    <source>
        <dbReference type="ARBA" id="ARBA00022741"/>
    </source>
</evidence>
<dbReference type="GO" id="GO:0005743">
    <property type="term" value="C:mitochondrial inner membrane"/>
    <property type="evidence" value="ECO:0007669"/>
    <property type="project" value="UniProtKB-SubCell"/>
</dbReference>
<dbReference type="Gene3D" id="1.10.1580.10">
    <property type="match status" value="1"/>
</dbReference>